<dbReference type="SUPFAM" id="SSF54534">
    <property type="entry name" value="FKBP-like"/>
    <property type="match status" value="1"/>
</dbReference>
<keyword evidence="1 3" id="KW-0413">Isomerase</keyword>
<dbReference type="KEGG" id="alka:J0B03_07935"/>
<sequence length="247" mass="28008">MSKTLATVNGKTITDADIDVLLSTLPPQQAATYSSPEARKNILEELIAHELFYFDAQDNNLEEDEGFQKELEIAKEKLMKSYQIGSLLRKVTISDEATENFYNESPENFQEQPQFSAKHILVATKEEHDDLMKQLDEGADFSELAKNHSTCPSKDRGGDLGTFAKGQMVKEFDDALETMEVGETRGDVKTTYGYHIVQLTDKTGGRTIPYEEVKDKIKQYLLTNEQNELFVNKVAELKSKYPVLYMD</sequence>
<dbReference type="Pfam" id="PF00639">
    <property type="entry name" value="Rotamase"/>
    <property type="match status" value="1"/>
</dbReference>
<dbReference type="AlphaFoldDB" id="A0A975AHR0"/>
<dbReference type="InterPro" id="IPR000297">
    <property type="entry name" value="PPIase_PpiC"/>
</dbReference>
<keyword evidence="1" id="KW-0697">Rotamase</keyword>
<dbReference type="Gene3D" id="3.10.50.40">
    <property type="match status" value="1"/>
</dbReference>
<dbReference type="EMBL" id="CP071444">
    <property type="protein sequence ID" value="QSX07750.1"/>
    <property type="molecule type" value="Genomic_DNA"/>
</dbReference>
<keyword evidence="4" id="KW-1185">Reference proteome</keyword>
<dbReference type="InterPro" id="IPR050245">
    <property type="entry name" value="PrsA_foldase"/>
</dbReference>
<evidence type="ECO:0000313" key="4">
    <source>
        <dbReference type="Proteomes" id="UP000663499"/>
    </source>
</evidence>
<dbReference type="Gene3D" id="1.10.8.1040">
    <property type="match status" value="1"/>
</dbReference>
<dbReference type="Proteomes" id="UP000663499">
    <property type="component" value="Chromosome"/>
</dbReference>
<reference evidence="3" key="1">
    <citation type="submission" date="2021-03" db="EMBL/GenBank/DDBJ databases">
        <title>Alkalibacter marinus sp. nov., isolated from tidal flat sediment.</title>
        <authorList>
            <person name="Namirimu T."/>
            <person name="Yang J.-A."/>
            <person name="Yang S.-H."/>
            <person name="Kim Y.-J."/>
            <person name="Kwon K.K."/>
        </authorList>
    </citation>
    <scope>NUCLEOTIDE SEQUENCE</scope>
    <source>
        <strain evidence="3">ES005</strain>
    </source>
</reference>
<organism evidence="3 4">
    <name type="scientific">Alkalibacter rhizosphaerae</name>
    <dbReference type="NCBI Taxonomy" id="2815577"/>
    <lineage>
        <taxon>Bacteria</taxon>
        <taxon>Bacillati</taxon>
        <taxon>Bacillota</taxon>
        <taxon>Clostridia</taxon>
        <taxon>Eubacteriales</taxon>
        <taxon>Eubacteriaceae</taxon>
        <taxon>Alkalibacter</taxon>
    </lineage>
</organism>
<evidence type="ECO:0000313" key="3">
    <source>
        <dbReference type="EMBL" id="QSX07750.1"/>
    </source>
</evidence>
<dbReference type="InterPro" id="IPR027304">
    <property type="entry name" value="Trigger_fact/SurA_dom_sf"/>
</dbReference>
<dbReference type="RefSeq" id="WP_207299092.1">
    <property type="nucleotide sequence ID" value="NZ_CP071444.1"/>
</dbReference>
<evidence type="ECO:0000259" key="2">
    <source>
        <dbReference type="PROSITE" id="PS50198"/>
    </source>
</evidence>
<dbReference type="PROSITE" id="PS01096">
    <property type="entry name" value="PPIC_PPIASE_1"/>
    <property type="match status" value="1"/>
</dbReference>
<protein>
    <submittedName>
        <fullName evidence="3">Peptidylprolyl isomerase</fullName>
    </submittedName>
</protein>
<feature type="domain" description="PpiC" evidence="2">
    <location>
        <begin position="112"/>
        <end position="201"/>
    </location>
</feature>
<gene>
    <name evidence="3" type="ORF">J0B03_07935</name>
</gene>
<dbReference type="InterPro" id="IPR046357">
    <property type="entry name" value="PPIase_dom_sf"/>
</dbReference>
<accession>A0A975AHR0</accession>
<dbReference type="PANTHER" id="PTHR47245:SF2">
    <property type="entry name" value="PEPTIDYL-PROLYL CIS-TRANS ISOMERASE HP_0175-RELATED"/>
    <property type="match status" value="1"/>
</dbReference>
<proteinExistence type="predicted"/>
<name>A0A975AHR0_9FIRM</name>
<dbReference type="PROSITE" id="PS50198">
    <property type="entry name" value="PPIC_PPIASE_2"/>
    <property type="match status" value="1"/>
</dbReference>
<dbReference type="SUPFAM" id="SSF109998">
    <property type="entry name" value="Triger factor/SurA peptide-binding domain-like"/>
    <property type="match status" value="1"/>
</dbReference>
<evidence type="ECO:0000256" key="1">
    <source>
        <dbReference type="PROSITE-ProRule" id="PRU00278"/>
    </source>
</evidence>
<dbReference type="GO" id="GO:0003755">
    <property type="term" value="F:peptidyl-prolyl cis-trans isomerase activity"/>
    <property type="evidence" value="ECO:0007669"/>
    <property type="project" value="UniProtKB-KW"/>
</dbReference>
<dbReference type="InterPro" id="IPR023058">
    <property type="entry name" value="PPIase_PpiC_CS"/>
</dbReference>
<dbReference type="PANTHER" id="PTHR47245">
    <property type="entry name" value="PEPTIDYLPROLYL ISOMERASE"/>
    <property type="match status" value="1"/>
</dbReference>